<evidence type="ECO:0000256" key="6">
    <source>
        <dbReference type="ARBA" id="ARBA00023235"/>
    </source>
</evidence>
<dbReference type="InterPro" id="IPR020622">
    <property type="entry name" value="Ala_racemase_pyridoxalP-BS"/>
</dbReference>
<organism evidence="11 12">
    <name type="scientific">Nitratireductor aquibiodomus</name>
    <dbReference type="NCBI Taxonomy" id="204799"/>
    <lineage>
        <taxon>Bacteria</taxon>
        <taxon>Pseudomonadati</taxon>
        <taxon>Pseudomonadota</taxon>
        <taxon>Alphaproteobacteria</taxon>
        <taxon>Hyphomicrobiales</taxon>
        <taxon>Phyllobacteriaceae</taxon>
        <taxon>Nitratireductor</taxon>
    </lineage>
</organism>
<dbReference type="InterPro" id="IPR000821">
    <property type="entry name" value="Ala_racemase"/>
</dbReference>
<evidence type="ECO:0000256" key="8">
    <source>
        <dbReference type="PIRSR" id="PIRSR600821-50"/>
    </source>
</evidence>
<evidence type="ECO:0000256" key="1">
    <source>
        <dbReference type="ARBA" id="ARBA00000316"/>
    </source>
</evidence>
<dbReference type="GO" id="GO:0030632">
    <property type="term" value="P:D-alanine biosynthetic process"/>
    <property type="evidence" value="ECO:0007669"/>
    <property type="project" value="UniProtKB-UniRule"/>
</dbReference>
<comment type="similarity">
    <text evidence="3 7">Belongs to the alanine racemase family.</text>
</comment>
<evidence type="ECO:0000256" key="3">
    <source>
        <dbReference type="ARBA" id="ARBA00007880"/>
    </source>
</evidence>
<name>A0A1H4NHS7_9HYPH</name>
<comment type="function">
    <text evidence="7">Catalyzes the interconversion of L-alanine and D-alanine. May also act on other amino acids.</text>
</comment>
<evidence type="ECO:0000256" key="9">
    <source>
        <dbReference type="PIRSR" id="PIRSR600821-52"/>
    </source>
</evidence>
<dbReference type="EMBL" id="FNSL01000001">
    <property type="protein sequence ID" value="SEB94664.1"/>
    <property type="molecule type" value="Genomic_DNA"/>
</dbReference>
<dbReference type="InterPro" id="IPR011079">
    <property type="entry name" value="Ala_racemase_C"/>
</dbReference>
<dbReference type="PROSITE" id="PS00395">
    <property type="entry name" value="ALANINE_RACEMASE"/>
    <property type="match status" value="1"/>
</dbReference>
<dbReference type="GO" id="GO:0030170">
    <property type="term" value="F:pyridoxal phosphate binding"/>
    <property type="evidence" value="ECO:0007669"/>
    <property type="project" value="UniProtKB-UniRule"/>
</dbReference>
<dbReference type="GO" id="GO:0005829">
    <property type="term" value="C:cytosol"/>
    <property type="evidence" value="ECO:0007669"/>
    <property type="project" value="TreeGrafter"/>
</dbReference>
<dbReference type="SMART" id="SM01005">
    <property type="entry name" value="Ala_racemase_C"/>
    <property type="match status" value="1"/>
</dbReference>
<proteinExistence type="inferred from homology"/>
<dbReference type="Pfam" id="PF00842">
    <property type="entry name" value="Ala_racemase_C"/>
    <property type="match status" value="1"/>
</dbReference>
<gene>
    <name evidence="11" type="ORF">SAMN05216452_3783</name>
</gene>
<keyword evidence="6 7" id="KW-0413">Isomerase</keyword>
<comment type="pathway">
    <text evidence="7">Amino-acid biosynthesis; D-alanine biosynthesis; D-alanine from L-alanine: step 1/1.</text>
</comment>
<dbReference type="RefSeq" id="WP_090329794.1">
    <property type="nucleotide sequence ID" value="NZ_FNSL01000001.1"/>
</dbReference>
<dbReference type="SUPFAM" id="SSF51419">
    <property type="entry name" value="PLP-binding barrel"/>
    <property type="match status" value="1"/>
</dbReference>
<dbReference type="AlphaFoldDB" id="A0A1H4NHS7"/>
<dbReference type="PANTHER" id="PTHR30511">
    <property type="entry name" value="ALANINE RACEMASE"/>
    <property type="match status" value="1"/>
</dbReference>
<evidence type="ECO:0000256" key="5">
    <source>
        <dbReference type="ARBA" id="ARBA00022898"/>
    </source>
</evidence>
<feature type="active site" description="Proton acceptor; specific for L-alanine" evidence="7">
    <location>
        <position position="270"/>
    </location>
</feature>
<feature type="modified residue" description="N6-(pyridoxal phosphate)lysine" evidence="7 8">
    <location>
        <position position="48"/>
    </location>
</feature>
<dbReference type="CDD" id="cd00430">
    <property type="entry name" value="PLPDE_III_AR"/>
    <property type="match status" value="1"/>
</dbReference>
<sequence>MTRNNPHLRGADPRVAGGRLTVDLDAVAANYRFLAEQSTPAEAAAVVKADAYGLGTGPVVEALVAEGCRKFFVALPEEGLAVRRAAPEADIYVFNGLFSSEAASFYREGRLLPVLNSQSDLAIWEAHGWDDEDTPRPCALHLETGMNRLGLSPERARILAQENALTGALSPRLILSHLACADTPEHPMNRQQLESFQELCELFPDAESSLANSAGIFLGGEFLCDVTRPGVALYGSNPVNGTDNPMRPVASVHSRIAQLRHVPAGGTVSYGATPLDRDTLVAVTATGYADGYHRSGSGAGVPLRAAVPEGAFGFIEGQRVPVLGRVTMDLTLFDVTDLGPDALQVGDFIELMGPNLPVDELAAACGTISYELLTALGHRFERHYVRGGDRI</sequence>
<evidence type="ECO:0000313" key="12">
    <source>
        <dbReference type="Proteomes" id="UP000199064"/>
    </source>
</evidence>
<dbReference type="InterPro" id="IPR009006">
    <property type="entry name" value="Ala_racemase/Decarboxylase_C"/>
</dbReference>
<dbReference type="InterPro" id="IPR029066">
    <property type="entry name" value="PLP-binding_barrel"/>
</dbReference>
<evidence type="ECO:0000313" key="11">
    <source>
        <dbReference type="EMBL" id="SEB94664.1"/>
    </source>
</evidence>
<comment type="cofactor">
    <cofactor evidence="2 7 8">
        <name>pyridoxal 5'-phosphate</name>
        <dbReference type="ChEBI" id="CHEBI:597326"/>
    </cofactor>
</comment>
<dbReference type="SUPFAM" id="SSF50621">
    <property type="entry name" value="Alanine racemase C-terminal domain-like"/>
    <property type="match status" value="1"/>
</dbReference>
<dbReference type="PANTHER" id="PTHR30511:SF0">
    <property type="entry name" value="ALANINE RACEMASE, CATABOLIC-RELATED"/>
    <property type="match status" value="1"/>
</dbReference>
<dbReference type="InterPro" id="IPR001608">
    <property type="entry name" value="Ala_racemase_N"/>
</dbReference>
<dbReference type="HAMAP" id="MF_01201">
    <property type="entry name" value="Ala_racemase"/>
    <property type="match status" value="1"/>
</dbReference>
<accession>A0A1H4NHS7</accession>
<evidence type="ECO:0000256" key="7">
    <source>
        <dbReference type="HAMAP-Rule" id="MF_01201"/>
    </source>
</evidence>
<keyword evidence="5 7" id="KW-0663">Pyridoxal phosphate</keyword>
<feature type="binding site" evidence="7 9">
    <location>
        <position position="328"/>
    </location>
    <ligand>
        <name>substrate</name>
    </ligand>
</feature>
<dbReference type="EC" id="5.1.1.1" evidence="4 7"/>
<dbReference type="PRINTS" id="PR00992">
    <property type="entry name" value="ALARACEMASE"/>
</dbReference>
<feature type="binding site" evidence="7 9">
    <location>
        <position position="148"/>
    </location>
    <ligand>
        <name>substrate</name>
    </ligand>
</feature>
<feature type="domain" description="Alanine racemase C-terminal" evidence="10">
    <location>
        <begin position="249"/>
        <end position="385"/>
    </location>
</feature>
<dbReference type="Proteomes" id="UP000199064">
    <property type="component" value="Unassembled WGS sequence"/>
</dbReference>
<protein>
    <recommendedName>
        <fullName evidence="4 7">Alanine racemase</fullName>
        <ecNumber evidence="4 7">5.1.1.1</ecNumber>
    </recommendedName>
</protein>
<dbReference type="Gene3D" id="2.40.37.10">
    <property type="entry name" value="Lyase, Ornithine Decarboxylase, Chain A, domain 1"/>
    <property type="match status" value="1"/>
</dbReference>
<evidence type="ECO:0000256" key="4">
    <source>
        <dbReference type="ARBA" id="ARBA00013089"/>
    </source>
</evidence>
<evidence type="ECO:0000259" key="10">
    <source>
        <dbReference type="SMART" id="SM01005"/>
    </source>
</evidence>
<dbReference type="Pfam" id="PF01168">
    <property type="entry name" value="Ala_racemase_N"/>
    <property type="match status" value="1"/>
</dbReference>
<reference evidence="12" key="1">
    <citation type="submission" date="2016-10" db="EMBL/GenBank/DDBJ databases">
        <authorList>
            <person name="Varghese N."/>
            <person name="Submissions S."/>
        </authorList>
    </citation>
    <scope>NUCLEOTIDE SEQUENCE [LARGE SCALE GENOMIC DNA]</scope>
    <source>
        <strain evidence="12">ES.061</strain>
    </source>
</reference>
<feature type="active site" description="Proton acceptor; specific for D-alanine" evidence="7">
    <location>
        <position position="48"/>
    </location>
</feature>
<dbReference type="GO" id="GO:0008784">
    <property type="term" value="F:alanine racemase activity"/>
    <property type="evidence" value="ECO:0007669"/>
    <property type="project" value="UniProtKB-UniRule"/>
</dbReference>
<dbReference type="Gene3D" id="3.20.20.10">
    <property type="entry name" value="Alanine racemase"/>
    <property type="match status" value="1"/>
</dbReference>
<keyword evidence="12" id="KW-1185">Reference proteome</keyword>
<dbReference type="UniPathway" id="UPA00042">
    <property type="reaction ID" value="UER00497"/>
</dbReference>
<dbReference type="NCBIfam" id="TIGR00492">
    <property type="entry name" value="alr"/>
    <property type="match status" value="1"/>
</dbReference>
<evidence type="ECO:0000256" key="2">
    <source>
        <dbReference type="ARBA" id="ARBA00001933"/>
    </source>
</evidence>
<comment type="catalytic activity">
    <reaction evidence="1 7">
        <text>L-alanine = D-alanine</text>
        <dbReference type="Rhea" id="RHEA:20249"/>
        <dbReference type="ChEBI" id="CHEBI:57416"/>
        <dbReference type="ChEBI" id="CHEBI:57972"/>
        <dbReference type="EC" id="5.1.1.1"/>
    </reaction>
</comment>